<accession>A0A2R6QBQ7</accession>
<feature type="region of interest" description="Disordered" evidence="1">
    <location>
        <begin position="88"/>
        <end position="120"/>
    </location>
</feature>
<organism evidence="2 3">
    <name type="scientific">Hermanssonia centrifuga</name>
    <dbReference type="NCBI Taxonomy" id="98765"/>
    <lineage>
        <taxon>Eukaryota</taxon>
        <taxon>Fungi</taxon>
        <taxon>Dikarya</taxon>
        <taxon>Basidiomycota</taxon>
        <taxon>Agaricomycotina</taxon>
        <taxon>Agaricomycetes</taxon>
        <taxon>Polyporales</taxon>
        <taxon>Meruliaceae</taxon>
        <taxon>Hermanssonia</taxon>
    </lineage>
</organism>
<feature type="compositionally biased region" description="Basic and acidic residues" evidence="1">
    <location>
        <begin position="109"/>
        <end position="120"/>
    </location>
</feature>
<dbReference type="EMBL" id="MLYV02000366">
    <property type="protein sequence ID" value="PSS05556.1"/>
    <property type="molecule type" value="Genomic_DNA"/>
</dbReference>
<keyword evidence="3" id="KW-1185">Reference proteome</keyword>
<feature type="compositionally biased region" description="Low complexity" evidence="1">
    <location>
        <begin position="93"/>
        <end position="108"/>
    </location>
</feature>
<reference evidence="2 3" key="1">
    <citation type="submission" date="2018-02" db="EMBL/GenBank/DDBJ databases">
        <title>Genome sequence of the basidiomycete white-rot fungus Phlebia centrifuga.</title>
        <authorList>
            <person name="Granchi Z."/>
            <person name="Peng M."/>
            <person name="de Vries R.P."/>
            <person name="Hilden K."/>
            <person name="Makela M.R."/>
            <person name="Grigoriev I."/>
            <person name="Riley R."/>
        </authorList>
    </citation>
    <scope>NUCLEOTIDE SEQUENCE [LARGE SCALE GENOMIC DNA]</scope>
    <source>
        <strain evidence="2 3">FBCC195</strain>
    </source>
</reference>
<proteinExistence type="predicted"/>
<dbReference type="AlphaFoldDB" id="A0A2R6QBQ7"/>
<evidence type="ECO:0000313" key="3">
    <source>
        <dbReference type="Proteomes" id="UP000186601"/>
    </source>
</evidence>
<comment type="caution">
    <text evidence="2">The sequence shown here is derived from an EMBL/GenBank/DDBJ whole genome shotgun (WGS) entry which is preliminary data.</text>
</comment>
<evidence type="ECO:0000313" key="2">
    <source>
        <dbReference type="EMBL" id="PSS05556.1"/>
    </source>
</evidence>
<evidence type="ECO:0000256" key="1">
    <source>
        <dbReference type="SAM" id="MobiDB-lite"/>
    </source>
</evidence>
<name>A0A2R6QBQ7_9APHY</name>
<protein>
    <submittedName>
        <fullName evidence="2">Uncharacterized protein</fullName>
    </submittedName>
</protein>
<gene>
    <name evidence="2" type="ORF">PHLCEN_2v3726</name>
</gene>
<sequence>MAYIPTGNPNEYLARLLTRDNYTSLYECQLHNGPTADCEGCGRHAAALVRDAQARLLGGLGKRASYIEQPGSNKGPFAARNGWEGRTKTRTISNASSNTLVSSSSDSMSLERDVRRSGREAVTRVEKDAYQLPTTACAVVHAPKPEVPRLISWLADSQRSRLDFVAQPGPIGRPGLTAYASPSSDVTDIDEDSTGWEERRYTKDLVDDEDEIIPFHRKTNCSWPTVRYTRVSDANHYKAMATRTAGLLRLLVGSPHNDTALEFNATFTGVTSEACELDFSTAEAF</sequence>
<dbReference type="Proteomes" id="UP000186601">
    <property type="component" value="Unassembled WGS sequence"/>
</dbReference>